<keyword evidence="2" id="KW-1185">Reference proteome</keyword>
<dbReference type="RefSeq" id="WP_290197860.1">
    <property type="nucleotide sequence ID" value="NZ_CP047654.1"/>
</dbReference>
<evidence type="ECO:0000313" key="1">
    <source>
        <dbReference type="EMBL" id="MDR7328869.1"/>
    </source>
</evidence>
<dbReference type="Pfam" id="PF21813">
    <property type="entry name" value="DUF6882"/>
    <property type="match status" value="1"/>
</dbReference>
<sequence>MELPQPRSLHDVIVDGAIAQADVDAAFAATLGGVTGVEFTTPQPQEDTPDAPVKVRVHIRGGRLLDMSGVRVARVVGGEWTWLSARGEAFDVDELRGTVPASEELVAAARTLFGNEPVLLAPHHDDAGTSSVIAVTSDLPVSTPRTAITTGISRLASGQDARRALVAFAAARGLGVQESGDRLGFSDGTVVTLADGRATDIAPGPSLAQVRDDAWFTSVEHQLLLDGRYPDREIHWAPGAPTATIRTGDGAEVTVSAEVTGVVSEGVFHWAWAWPAAGVLPPGSAALRLRDFGLEAGIPSFTVPRQDWEQVRVDKLLDAAKPVLGLWTHAIIPLATGVDVSLALDAPQLRLPAVTAATAQAVLTRDEGVSDRRRAVAAYARFRGMRVEGDRLRLPSGEEVEVDAS</sequence>
<organism evidence="1 2">
    <name type="scientific">Corynebacterium guangdongense</name>
    <dbReference type="NCBI Taxonomy" id="1783348"/>
    <lineage>
        <taxon>Bacteria</taxon>
        <taxon>Bacillati</taxon>
        <taxon>Actinomycetota</taxon>
        <taxon>Actinomycetes</taxon>
        <taxon>Mycobacteriales</taxon>
        <taxon>Corynebacteriaceae</taxon>
        <taxon>Corynebacterium</taxon>
    </lineage>
</organism>
<dbReference type="InterPro" id="IPR049249">
    <property type="entry name" value="DUF6882"/>
</dbReference>
<evidence type="ECO:0000313" key="2">
    <source>
        <dbReference type="Proteomes" id="UP001180840"/>
    </source>
</evidence>
<gene>
    <name evidence="1" type="ORF">J2S39_000545</name>
</gene>
<accession>A0ABU1ZVB4</accession>
<dbReference type="EMBL" id="JAVDXZ010000001">
    <property type="protein sequence ID" value="MDR7328869.1"/>
    <property type="molecule type" value="Genomic_DNA"/>
</dbReference>
<proteinExistence type="predicted"/>
<name>A0ABU1ZVB4_9CORY</name>
<protein>
    <submittedName>
        <fullName evidence="1">Uncharacterized protein</fullName>
    </submittedName>
</protein>
<comment type="caution">
    <text evidence="1">The sequence shown here is derived from an EMBL/GenBank/DDBJ whole genome shotgun (WGS) entry which is preliminary data.</text>
</comment>
<reference evidence="1" key="1">
    <citation type="submission" date="2023-07" db="EMBL/GenBank/DDBJ databases">
        <title>Sequencing the genomes of 1000 actinobacteria strains.</title>
        <authorList>
            <person name="Klenk H.-P."/>
        </authorList>
    </citation>
    <scope>NUCLEOTIDE SEQUENCE</scope>
    <source>
        <strain evidence="1">DSM 107476</strain>
    </source>
</reference>
<dbReference type="Proteomes" id="UP001180840">
    <property type="component" value="Unassembled WGS sequence"/>
</dbReference>